<dbReference type="SMART" id="SM00028">
    <property type="entry name" value="TPR"/>
    <property type="match status" value="5"/>
</dbReference>
<sequence>MSMNLSKRSGGKGQKLPYRTLLAIPLGLLAAAGCSGGGSSGAPNTRAAGASALYAKGDQAYQSGDRVAAIKDLEAAVAADPKMLMARERLGDAYKDVGRYEDAMVEYRELARLDPYGPTSYYKLGVTQQLLGRLEPAAENYQKSLKLDSREWRSRMNLGLVRLAQGKVDEAVKATKLATEAAPKEADAWSNYGVALDAGGNPADAEQAYRMALTLAANQPGTMLNLSQSLLAQKKYDQVLPVVAEVVKIEDSTMARRIYGDALKGQGKTAEADEQYKKAEALRGK</sequence>
<dbReference type="PROSITE" id="PS51257">
    <property type="entry name" value="PROKAR_LIPOPROTEIN"/>
    <property type="match status" value="1"/>
</dbReference>
<dbReference type="Gene3D" id="1.25.40.10">
    <property type="entry name" value="Tetratricopeptide repeat domain"/>
    <property type="match status" value="2"/>
</dbReference>
<keyword evidence="2 3" id="KW-0802">TPR repeat</keyword>
<keyword evidence="5" id="KW-1185">Reference proteome</keyword>
<evidence type="ECO:0000256" key="3">
    <source>
        <dbReference type="PROSITE-ProRule" id="PRU00339"/>
    </source>
</evidence>
<dbReference type="InterPro" id="IPR019734">
    <property type="entry name" value="TPR_rpt"/>
</dbReference>
<dbReference type="InterPro" id="IPR011990">
    <property type="entry name" value="TPR-like_helical_dom_sf"/>
</dbReference>
<dbReference type="SUPFAM" id="SSF48452">
    <property type="entry name" value="TPR-like"/>
    <property type="match status" value="1"/>
</dbReference>
<dbReference type="InterPro" id="IPR051685">
    <property type="entry name" value="Ycf3/AcsC/BcsC/TPR_MFPF"/>
</dbReference>
<reference evidence="4 5" key="1">
    <citation type="submission" date="2020-10" db="EMBL/GenBank/DDBJ databases">
        <title>Wide distribution of Phycisphaera-like planctomycetes from WD2101 soil group in peatlands and genome analysis of the first cultivated representative.</title>
        <authorList>
            <person name="Dedysh S.N."/>
            <person name="Beletsky A.V."/>
            <person name="Ivanova A."/>
            <person name="Kulichevskaya I.S."/>
            <person name="Suzina N.E."/>
            <person name="Philippov D.A."/>
            <person name="Rakitin A.L."/>
            <person name="Mardanov A.V."/>
            <person name="Ravin N.V."/>
        </authorList>
    </citation>
    <scope>NUCLEOTIDE SEQUENCE [LARGE SCALE GENOMIC DNA]</scope>
    <source>
        <strain evidence="4 5">M1803</strain>
    </source>
</reference>
<dbReference type="AlphaFoldDB" id="A0A7M2WZ30"/>
<dbReference type="PANTHER" id="PTHR44943">
    <property type="entry name" value="CELLULOSE SYNTHASE OPERON PROTEIN C"/>
    <property type="match status" value="1"/>
</dbReference>
<protein>
    <submittedName>
        <fullName evidence="4">Tetratricopeptide repeat protein</fullName>
    </submittedName>
</protein>
<dbReference type="Proteomes" id="UP000593765">
    <property type="component" value="Chromosome"/>
</dbReference>
<dbReference type="Pfam" id="PF13432">
    <property type="entry name" value="TPR_16"/>
    <property type="match status" value="1"/>
</dbReference>
<dbReference type="EMBL" id="CP063458">
    <property type="protein sequence ID" value="QOV90736.1"/>
    <property type="molecule type" value="Genomic_DNA"/>
</dbReference>
<organism evidence="4 5">
    <name type="scientific">Humisphaera borealis</name>
    <dbReference type="NCBI Taxonomy" id="2807512"/>
    <lineage>
        <taxon>Bacteria</taxon>
        <taxon>Pseudomonadati</taxon>
        <taxon>Planctomycetota</taxon>
        <taxon>Phycisphaerae</taxon>
        <taxon>Tepidisphaerales</taxon>
        <taxon>Tepidisphaeraceae</taxon>
        <taxon>Humisphaera</taxon>
    </lineage>
</organism>
<feature type="repeat" description="TPR" evidence="3">
    <location>
        <begin position="84"/>
        <end position="117"/>
    </location>
</feature>
<feature type="repeat" description="TPR" evidence="3">
    <location>
        <begin position="118"/>
        <end position="151"/>
    </location>
</feature>
<dbReference type="PANTHER" id="PTHR44943:SF8">
    <property type="entry name" value="TPR REPEAT-CONTAINING PROTEIN MJ0263"/>
    <property type="match status" value="1"/>
</dbReference>
<evidence type="ECO:0000313" key="4">
    <source>
        <dbReference type="EMBL" id="QOV90736.1"/>
    </source>
</evidence>
<accession>A0A7M2WZ30</accession>
<evidence type="ECO:0000256" key="1">
    <source>
        <dbReference type="ARBA" id="ARBA00022737"/>
    </source>
</evidence>
<gene>
    <name evidence="4" type="ORF">IPV69_05090</name>
</gene>
<proteinExistence type="predicted"/>
<dbReference type="PROSITE" id="PS50005">
    <property type="entry name" value="TPR"/>
    <property type="match status" value="2"/>
</dbReference>
<evidence type="ECO:0000256" key="2">
    <source>
        <dbReference type="ARBA" id="ARBA00022803"/>
    </source>
</evidence>
<dbReference type="Pfam" id="PF13414">
    <property type="entry name" value="TPR_11"/>
    <property type="match status" value="1"/>
</dbReference>
<keyword evidence="1" id="KW-0677">Repeat</keyword>
<dbReference type="KEGG" id="hbs:IPV69_05090"/>
<evidence type="ECO:0000313" key="5">
    <source>
        <dbReference type="Proteomes" id="UP000593765"/>
    </source>
</evidence>
<dbReference type="RefSeq" id="WP_206293838.1">
    <property type="nucleotide sequence ID" value="NZ_CP063458.1"/>
</dbReference>
<name>A0A7M2WZ30_9BACT</name>